<evidence type="ECO:0000259" key="4">
    <source>
        <dbReference type="PROSITE" id="PS50943"/>
    </source>
</evidence>
<evidence type="ECO:0000256" key="2">
    <source>
        <dbReference type="ARBA" id="ARBA00023125"/>
    </source>
</evidence>
<comment type="caution">
    <text evidence="5">The sequence shown here is derived from an EMBL/GenBank/DDBJ whole genome shotgun (WGS) entry which is preliminary data.</text>
</comment>
<dbReference type="HOGENOM" id="CLU_066192_5_1_9"/>
<dbReference type="EMBL" id="JACCKS010000049">
    <property type="protein sequence ID" value="NZA40388.1"/>
    <property type="molecule type" value="Genomic_DNA"/>
</dbReference>
<evidence type="ECO:0000256" key="3">
    <source>
        <dbReference type="ARBA" id="ARBA00023163"/>
    </source>
</evidence>
<evidence type="ECO:0000313" key="5">
    <source>
        <dbReference type="EMBL" id="NZA40388.1"/>
    </source>
</evidence>
<keyword evidence="2" id="KW-0238">DNA-binding</keyword>
<protein>
    <submittedName>
        <fullName evidence="5">Helix-turn-helix transcriptional regulator</fullName>
    </submittedName>
</protein>
<dbReference type="CDD" id="cd00093">
    <property type="entry name" value="HTH_XRE"/>
    <property type="match status" value="1"/>
</dbReference>
<dbReference type="PANTHER" id="PTHR40661">
    <property type="match status" value="1"/>
</dbReference>
<dbReference type="PANTHER" id="PTHR40661:SF3">
    <property type="entry name" value="FELS-1 PROPHAGE TRANSCRIPTIONAL REGULATOR"/>
    <property type="match status" value="1"/>
</dbReference>
<dbReference type="Pfam" id="PF01381">
    <property type="entry name" value="HTH_3"/>
    <property type="match status" value="1"/>
</dbReference>
<dbReference type="PROSITE" id="PS50943">
    <property type="entry name" value="HTH_CROC1"/>
    <property type="match status" value="1"/>
</dbReference>
<keyword evidence="1" id="KW-0805">Transcription regulation</keyword>
<dbReference type="InterPro" id="IPR010982">
    <property type="entry name" value="Lambda_DNA-bd_dom_sf"/>
</dbReference>
<dbReference type="AlphaFoldDB" id="A0A853JUU8"/>
<name>A0A853JUU8_9FIRM</name>
<organism evidence="5 6">
    <name type="scientific">Eubacterium callanderi</name>
    <dbReference type="NCBI Taxonomy" id="53442"/>
    <lineage>
        <taxon>Bacteria</taxon>
        <taxon>Bacillati</taxon>
        <taxon>Bacillota</taxon>
        <taxon>Clostridia</taxon>
        <taxon>Eubacteriales</taxon>
        <taxon>Eubacteriaceae</taxon>
        <taxon>Eubacterium</taxon>
    </lineage>
</organism>
<evidence type="ECO:0000313" key="6">
    <source>
        <dbReference type="Proteomes" id="UP000586254"/>
    </source>
</evidence>
<keyword evidence="3" id="KW-0804">Transcription</keyword>
<gene>
    <name evidence="5" type="ORF">H0N91_20235</name>
</gene>
<dbReference type="GO" id="GO:0003677">
    <property type="term" value="F:DNA binding"/>
    <property type="evidence" value="ECO:0007669"/>
    <property type="project" value="UniProtKB-KW"/>
</dbReference>
<dbReference type="RefSeq" id="WP_013379570.1">
    <property type="nucleotide sequence ID" value="NC_014624.2"/>
</dbReference>
<dbReference type="GeneID" id="68364179"/>
<evidence type="ECO:0000256" key="1">
    <source>
        <dbReference type="ARBA" id="ARBA00023015"/>
    </source>
</evidence>
<accession>A0A853JUU8</accession>
<reference evidence="5 6" key="1">
    <citation type="submission" date="2020-07" db="EMBL/GenBank/DDBJ databases">
        <title>Organ Donor 1.</title>
        <authorList>
            <person name="Marsh A.J."/>
            <person name="Azcarate-Peril M.A."/>
        </authorList>
    </citation>
    <scope>NUCLEOTIDE SEQUENCE [LARGE SCALE GENOMIC DNA]</scope>
    <source>
        <strain evidence="5 6">AMC0717</strain>
    </source>
</reference>
<dbReference type="InterPro" id="IPR001387">
    <property type="entry name" value="Cro/C1-type_HTH"/>
</dbReference>
<dbReference type="SMART" id="SM00530">
    <property type="entry name" value="HTH_XRE"/>
    <property type="match status" value="1"/>
</dbReference>
<proteinExistence type="predicted"/>
<dbReference type="Proteomes" id="UP000586254">
    <property type="component" value="Unassembled WGS sequence"/>
</dbReference>
<sequence length="124" mass="14255">MKNRIKSLRKNLNMNQTDFGSKIGLKQTTIAGYETGSREPNDAVILSICKEFNVNENWLRSGVGEMFNKRTKDQKIADFIGDIFLEEEESFKRRFVSMLADMDEDQWALLAKMANALLAENKKD</sequence>
<dbReference type="Gene3D" id="1.10.260.40">
    <property type="entry name" value="lambda repressor-like DNA-binding domains"/>
    <property type="match status" value="1"/>
</dbReference>
<dbReference type="SUPFAM" id="SSF47413">
    <property type="entry name" value="lambda repressor-like DNA-binding domains"/>
    <property type="match status" value="1"/>
</dbReference>
<dbReference type="eggNOG" id="COG1396">
    <property type="taxonomic scope" value="Bacteria"/>
</dbReference>
<feature type="domain" description="HTH cro/C1-type" evidence="4">
    <location>
        <begin position="5"/>
        <end position="59"/>
    </location>
</feature>